<dbReference type="AlphaFoldDB" id="A0A7J7LG38"/>
<organism evidence="2 3">
    <name type="scientific">Kingdonia uniflora</name>
    <dbReference type="NCBI Taxonomy" id="39325"/>
    <lineage>
        <taxon>Eukaryota</taxon>
        <taxon>Viridiplantae</taxon>
        <taxon>Streptophyta</taxon>
        <taxon>Embryophyta</taxon>
        <taxon>Tracheophyta</taxon>
        <taxon>Spermatophyta</taxon>
        <taxon>Magnoliopsida</taxon>
        <taxon>Ranunculales</taxon>
        <taxon>Circaeasteraceae</taxon>
        <taxon>Kingdonia</taxon>
    </lineage>
</organism>
<name>A0A7J7LG38_9MAGN</name>
<dbReference type="GO" id="GO:0005525">
    <property type="term" value="F:GTP binding"/>
    <property type="evidence" value="ECO:0007669"/>
    <property type="project" value="InterPro"/>
</dbReference>
<reference evidence="2 3" key="1">
    <citation type="journal article" date="2020" name="IScience">
        <title>Genome Sequencing of the Endangered Kingdonia uniflora (Circaeasteraceae, Ranunculales) Reveals Potential Mechanisms of Evolutionary Specialization.</title>
        <authorList>
            <person name="Sun Y."/>
            <person name="Deng T."/>
            <person name="Zhang A."/>
            <person name="Moore M.J."/>
            <person name="Landis J.B."/>
            <person name="Lin N."/>
            <person name="Zhang H."/>
            <person name="Zhang X."/>
            <person name="Huang J."/>
            <person name="Zhang X."/>
            <person name="Sun H."/>
            <person name="Wang H."/>
        </authorList>
    </citation>
    <scope>NUCLEOTIDE SEQUENCE [LARGE SCALE GENOMIC DNA]</scope>
    <source>
        <strain evidence="2">TB1705</strain>
        <tissue evidence="2">Leaf</tissue>
    </source>
</reference>
<keyword evidence="3" id="KW-1185">Reference proteome</keyword>
<evidence type="ECO:0000313" key="2">
    <source>
        <dbReference type="EMBL" id="KAF6141499.1"/>
    </source>
</evidence>
<gene>
    <name evidence="2" type="ORF">GIB67_000880</name>
</gene>
<dbReference type="Gene3D" id="3.40.50.300">
    <property type="entry name" value="P-loop containing nucleotide triphosphate hydrolases"/>
    <property type="match status" value="1"/>
</dbReference>
<comment type="caution">
    <text evidence="2">The sequence shown here is derived from an EMBL/GenBank/DDBJ whole genome shotgun (WGS) entry which is preliminary data.</text>
</comment>
<dbReference type="InterPro" id="IPR030381">
    <property type="entry name" value="G_DYNAMIN_dom"/>
</dbReference>
<dbReference type="InterPro" id="IPR027417">
    <property type="entry name" value="P-loop_NTPase"/>
</dbReference>
<dbReference type="PROSITE" id="PS51718">
    <property type="entry name" value="G_DYNAMIN_2"/>
    <property type="match status" value="1"/>
</dbReference>
<sequence>MEETMEELVQLSESMLQASALLADEDINDASSSTRSQTFLNVIALGNAGAGKSAVMNSLIGHPVLPTGENATKVATCVDLQRDSSLSNTSIVLQIENKSQTVSAREET</sequence>
<dbReference type="GO" id="GO:0005737">
    <property type="term" value="C:cytoplasm"/>
    <property type="evidence" value="ECO:0007669"/>
    <property type="project" value="UniProtKB-ARBA"/>
</dbReference>
<dbReference type="Proteomes" id="UP000541444">
    <property type="component" value="Unassembled WGS sequence"/>
</dbReference>
<evidence type="ECO:0000259" key="1">
    <source>
        <dbReference type="PROSITE" id="PS51718"/>
    </source>
</evidence>
<evidence type="ECO:0000313" key="3">
    <source>
        <dbReference type="Proteomes" id="UP000541444"/>
    </source>
</evidence>
<dbReference type="EMBL" id="JACGCM010002325">
    <property type="protein sequence ID" value="KAF6141499.1"/>
    <property type="molecule type" value="Genomic_DNA"/>
</dbReference>
<protein>
    <recommendedName>
        <fullName evidence="1">Dynamin-type G domain-containing protein</fullName>
    </recommendedName>
</protein>
<dbReference type="InterPro" id="IPR045063">
    <property type="entry name" value="Dynamin_N"/>
</dbReference>
<accession>A0A7J7LG38</accession>
<proteinExistence type="predicted"/>
<feature type="domain" description="Dynamin-type G" evidence="1">
    <location>
        <begin position="36"/>
        <end position="108"/>
    </location>
</feature>
<dbReference type="SUPFAM" id="SSF52540">
    <property type="entry name" value="P-loop containing nucleoside triphosphate hydrolases"/>
    <property type="match status" value="1"/>
</dbReference>
<dbReference type="Pfam" id="PF00350">
    <property type="entry name" value="Dynamin_N"/>
    <property type="match status" value="1"/>
</dbReference>
<dbReference type="OrthoDB" id="1739458at2759"/>